<dbReference type="EMBL" id="VSSQ01000506">
    <property type="protein sequence ID" value="MPL96369.1"/>
    <property type="molecule type" value="Genomic_DNA"/>
</dbReference>
<name>A0A644VY72_9ZZZZ</name>
<evidence type="ECO:0000313" key="1">
    <source>
        <dbReference type="EMBL" id="MPL96369.1"/>
    </source>
</evidence>
<comment type="caution">
    <text evidence="1">The sequence shown here is derived from an EMBL/GenBank/DDBJ whole genome shotgun (WGS) entry which is preliminary data.</text>
</comment>
<proteinExistence type="predicted"/>
<dbReference type="AlphaFoldDB" id="A0A644VY72"/>
<gene>
    <name evidence="1" type="ORF">SDC9_42547</name>
</gene>
<accession>A0A644VY72</accession>
<protein>
    <recommendedName>
        <fullName evidence="2">Zinc-ribbon domain-containing protein</fullName>
    </recommendedName>
</protein>
<evidence type="ECO:0008006" key="2">
    <source>
        <dbReference type="Google" id="ProtNLM"/>
    </source>
</evidence>
<sequence length="169" mass="19175">MSCPACHKKIAIEAHNCPHCGLPVDDALRTQIQESQRVETEKKRIEAKRNRWALLAIFVLGMGWSYFQEPTAQDQAASLRRDAVPKCSSAIEGQAIYGFEWETLALEFIPRFPYAEHMTNDEDTVLLKGSTNIKALLFKNAFGVMVPMEYSCLYDTKSRTVVQVHVIPR</sequence>
<organism evidence="1">
    <name type="scientific">bioreactor metagenome</name>
    <dbReference type="NCBI Taxonomy" id="1076179"/>
    <lineage>
        <taxon>unclassified sequences</taxon>
        <taxon>metagenomes</taxon>
        <taxon>ecological metagenomes</taxon>
    </lineage>
</organism>
<reference evidence="1" key="1">
    <citation type="submission" date="2019-08" db="EMBL/GenBank/DDBJ databases">
        <authorList>
            <person name="Kucharzyk K."/>
            <person name="Murdoch R.W."/>
            <person name="Higgins S."/>
            <person name="Loffler F."/>
        </authorList>
    </citation>
    <scope>NUCLEOTIDE SEQUENCE</scope>
</reference>